<dbReference type="EMBL" id="BJYT01000002">
    <property type="protein sequence ID" value="GEO08542.1"/>
    <property type="molecule type" value="Genomic_DNA"/>
</dbReference>
<keyword evidence="2" id="KW-1185">Reference proteome</keyword>
<dbReference type="RefSeq" id="WP_246113162.1">
    <property type="nucleotide sequence ID" value="NZ_BJYT01000002.1"/>
</dbReference>
<protein>
    <recommendedName>
        <fullName evidence="3">Cell surface protein SprA</fullName>
    </recommendedName>
</protein>
<dbReference type="AlphaFoldDB" id="A0A512B999"/>
<gene>
    <name evidence="1" type="ORF">SAE01_10380</name>
</gene>
<proteinExistence type="predicted"/>
<accession>A0A512B999</accession>
<evidence type="ECO:0000313" key="1">
    <source>
        <dbReference type="EMBL" id="GEO08542.1"/>
    </source>
</evidence>
<evidence type="ECO:0000313" key="2">
    <source>
        <dbReference type="Proteomes" id="UP000321513"/>
    </source>
</evidence>
<name>A0A512B999_9BACT</name>
<evidence type="ECO:0008006" key="3">
    <source>
        <dbReference type="Google" id="ProtNLM"/>
    </source>
</evidence>
<reference evidence="1 2" key="1">
    <citation type="submission" date="2019-07" db="EMBL/GenBank/DDBJ databases">
        <title>Whole genome shotgun sequence of Segetibacter aerophilus NBRC 106135.</title>
        <authorList>
            <person name="Hosoyama A."/>
            <person name="Uohara A."/>
            <person name="Ohji S."/>
            <person name="Ichikawa N."/>
        </authorList>
    </citation>
    <scope>NUCLEOTIDE SEQUENCE [LARGE SCALE GENOMIC DNA]</scope>
    <source>
        <strain evidence="1 2">NBRC 106135</strain>
    </source>
</reference>
<comment type="caution">
    <text evidence="1">The sequence shown here is derived from an EMBL/GenBank/DDBJ whole genome shotgun (WGS) entry which is preliminary data.</text>
</comment>
<organism evidence="1 2">
    <name type="scientific">Segetibacter aerophilus</name>
    <dbReference type="NCBI Taxonomy" id="670293"/>
    <lineage>
        <taxon>Bacteria</taxon>
        <taxon>Pseudomonadati</taxon>
        <taxon>Bacteroidota</taxon>
        <taxon>Chitinophagia</taxon>
        <taxon>Chitinophagales</taxon>
        <taxon>Chitinophagaceae</taxon>
        <taxon>Segetibacter</taxon>
    </lineage>
</organism>
<dbReference type="Proteomes" id="UP000321513">
    <property type="component" value="Unassembled WGS sequence"/>
</dbReference>
<sequence>MTLTKYIAVFLFGFLLAQTVKAQPYKYSNLRSKRIPVVSPFTVDSLSIVPNTFFIKNFDTSYYLLDAVNATVTFKKDLAVDSIDIFYRVFPYRLNAVSRRFTYDSVMNNFKAQTGPMGRGNRPAGTGSSSLFDFGTMNYNGSFGRALSFGNSQDVVVNSQFNLQLSGYLGDSIHVAAAITDNNIPIQPDGTTQQLNEFDRVWLQFKKNASEVNLGDIDLRQNKSYFLNFYQRLQGISYSTTSKLGKNSSNNILLSGAIAKGKFTRNIFQGQEGNQGPYRLRGVNNEIFFIVLAGTERVFVDGQMLQRGEDQDYVINYNTAEVTFTSRRMITKDSRIQVEFEYAERSFLNSMLYGADEVIINKKLRINIAAYSNADAKNSPINQTLDQKQRQFLNNIGDSIQNAFYPTASLDSFSTSKILYAEVDTLVAGAKQRIYVYSTSRDSAKFNLGFIEVGQGKGNYIPDFNGANGKVYRWIQPLNGALQGNFEPATYLVTPKRQQLITVGAVYELNSKTTISSEFATSNYDVNALSTRDKRDDKGFAGRISMGRIMDFRNRGGKTFQLRANGGYEVVDKNFHPVERLRTVEFYRDWGLEYQPALATEQLPFANIELSDSANNSFKFQSSAYLRSDGYKGLRQLLVHEQKIGGWQLKDVFNLTNINSIQKRGFFLRPSIDISKVLPKLKNYVVGGSYAVEHNEIHDRKTDSVSALSFAFTTVSAYVKSDQLKDNRWGITYFTRSDKVPYRKNLEQVDRSHNITVSTELLANSHHQFRLNATYRQLQVVNKRLSNLQPENSILGRAEYFINEFKGFAVGNVLYEVGAGQEQRRDFSYIEVPAGRGEYAWNDYNKDGVPQLNEFEIALFPDQAKFIRVFTPTNQFVKANYTQFNYNFSLNPRTLSAGFRNKKLGNFIGRINFQSSLQLAKKELATGSLVFNPFKGAINDTSLLTLSNIFSNTVSFNRFSTKWGIDVSNIANSNKALLTYGFESRRLEEWSLRGRWNPAKQYSFEIIQKAGNNSLFTPKFDNRNYFIQTVNTEPKLTYTSGTNYRLSTSYLFNQKKNKAVYGGEKSVSNSLNLEGKFNSVNNTSFSGKFTYTKIDYLGAANTTVSYIMLDALLPGKNLLWNFDLTKRLGNNLELSFQYEGRKPAETRTIHIGHASLRAIL</sequence>